<evidence type="ECO:0000259" key="1">
    <source>
        <dbReference type="Pfam" id="PF12728"/>
    </source>
</evidence>
<reference evidence="2 3" key="1">
    <citation type="submission" date="2019-03" db="EMBL/GenBank/DDBJ databases">
        <title>Genomic Encyclopedia of Type Strains, Phase IV (KMG-IV): sequencing the most valuable type-strain genomes for metagenomic binning, comparative biology and taxonomic classification.</title>
        <authorList>
            <person name="Goeker M."/>
        </authorList>
    </citation>
    <scope>NUCLEOTIDE SEQUENCE [LARGE SCALE GENOMIC DNA]</scope>
    <source>
        <strain evidence="2 3">DSM 21100</strain>
    </source>
</reference>
<name>A0A4R3KM40_9SPHI</name>
<dbReference type="RefSeq" id="WP_132130660.1">
    <property type="nucleotide sequence ID" value="NZ_CP042432.1"/>
</dbReference>
<dbReference type="SUPFAM" id="SSF46955">
    <property type="entry name" value="Putative DNA-binding domain"/>
    <property type="match status" value="1"/>
</dbReference>
<sequence length="100" mass="11351">MTQIFTSLTERELRELITEQVRTAVKPLMVTQPANHPEKPFLTRKETAELLGVSLATLHLWEKAGILKPERIGRRVLYTMEAVREAVTKEKAGEQALALK</sequence>
<evidence type="ECO:0000313" key="3">
    <source>
        <dbReference type="Proteomes" id="UP000295807"/>
    </source>
</evidence>
<protein>
    <submittedName>
        <fullName evidence="2">Helix-turn-helix protein</fullName>
    </submittedName>
</protein>
<keyword evidence="3" id="KW-1185">Reference proteome</keyword>
<dbReference type="InterPro" id="IPR009061">
    <property type="entry name" value="DNA-bd_dom_put_sf"/>
</dbReference>
<dbReference type="OrthoDB" id="1097811at2"/>
<dbReference type="EMBL" id="SMAD01000018">
    <property type="protein sequence ID" value="TCS84757.1"/>
    <property type="molecule type" value="Genomic_DNA"/>
</dbReference>
<feature type="domain" description="Helix-turn-helix" evidence="1">
    <location>
        <begin position="41"/>
        <end position="88"/>
    </location>
</feature>
<dbReference type="InterPro" id="IPR041657">
    <property type="entry name" value="HTH_17"/>
</dbReference>
<organism evidence="2 3">
    <name type="scientific">Anseongella ginsenosidimutans</name>
    <dbReference type="NCBI Taxonomy" id="496056"/>
    <lineage>
        <taxon>Bacteria</taxon>
        <taxon>Pseudomonadati</taxon>
        <taxon>Bacteroidota</taxon>
        <taxon>Sphingobacteriia</taxon>
        <taxon>Sphingobacteriales</taxon>
        <taxon>Sphingobacteriaceae</taxon>
        <taxon>Anseongella</taxon>
    </lineage>
</organism>
<dbReference type="Gene3D" id="1.10.1660.10">
    <property type="match status" value="1"/>
</dbReference>
<proteinExistence type="predicted"/>
<evidence type="ECO:0000313" key="2">
    <source>
        <dbReference type="EMBL" id="TCS84757.1"/>
    </source>
</evidence>
<dbReference type="AlphaFoldDB" id="A0A4R3KM40"/>
<gene>
    <name evidence="2" type="ORF">EDD80_11826</name>
</gene>
<comment type="caution">
    <text evidence="2">The sequence shown here is derived from an EMBL/GenBank/DDBJ whole genome shotgun (WGS) entry which is preliminary data.</text>
</comment>
<accession>A0A4R3KM40</accession>
<dbReference type="Proteomes" id="UP000295807">
    <property type="component" value="Unassembled WGS sequence"/>
</dbReference>
<dbReference type="Pfam" id="PF12728">
    <property type="entry name" value="HTH_17"/>
    <property type="match status" value="1"/>
</dbReference>